<evidence type="ECO:0000259" key="8">
    <source>
        <dbReference type="Pfam" id="PF14204"/>
    </source>
</evidence>
<name>A0AAW1S1E0_9CHLO</name>
<dbReference type="Proteomes" id="UP001438707">
    <property type="component" value="Unassembled WGS sequence"/>
</dbReference>
<feature type="region of interest" description="Disordered" evidence="7">
    <location>
        <begin position="289"/>
        <end position="308"/>
    </location>
</feature>
<dbReference type="AlphaFoldDB" id="A0AAW1S1E0"/>
<evidence type="ECO:0000256" key="3">
    <source>
        <dbReference type="ARBA" id="ARBA00011113"/>
    </source>
</evidence>
<dbReference type="PANTHER" id="PTHR23410">
    <property type="entry name" value="RIBOSOMAL PROTEIN L5-RELATED"/>
    <property type="match status" value="1"/>
</dbReference>
<dbReference type="PANTHER" id="PTHR23410:SF12">
    <property type="entry name" value="LARGE RIBOSOMAL SUBUNIT PROTEIN UL18"/>
    <property type="match status" value="1"/>
</dbReference>
<dbReference type="HAMAP" id="MF_01337_A">
    <property type="entry name" value="Ribosomal_uL18_A"/>
    <property type="match status" value="1"/>
</dbReference>
<dbReference type="Pfam" id="PF14204">
    <property type="entry name" value="Ribosomal_L18_c"/>
    <property type="match status" value="1"/>
</dbReference>
<comment type="similarity">
    <text evidence="2">Belongs to the universal ribosomal protein uL18 family.</text>
</comment>
<evidence type="ECO:0000256" key="6">
    <source>
        <dbReference type="ARBA" id="ARBA00023274"/>
    </source>
</evidence>
<proteinExistence type="inferred from homology"/>
<dbReference type="EMBL" id="JALJOS010000004">
    <property type="protein sequence ID" value="KAK9839918.1"/>
    <property type="molecule type" value="Genomic_DNA"/>
</dbReference>
<feature type="region of interest" description="Disordered" evidence="7">
    <location>
        <begin position="248"/>
        <end position="273"/>
    </location>
</feature>
<organism evidence="9 10">
    <name type="scientific">Apatococcus lobatus</name>
    <dbReference type="NCBI Taxonomy" id="904363"/>
    <lineage>
        <taxon>Eukaryota</taxon>
        <taxon>Viridiplantae</taxon>
        <taxon>Chlorophyta</taxon>
        <taxon>core chlorophytes</taxon>
        <taxon>Trebouxiophyceae</taxon>
        <taxon>Chlorellales</taxon>
        <taxon>Chlorellaceae</taxon>
        <taxon>Apatococcus</taxon>
    </lineage>
</organism>
<dbReference type="Pfam" id="PF17144">
    <property type="entry name" value="Ribosomal_L5e"/>
    <property type="match status" value="1"/>
</dbReference>
<evidence type="ECO:0000256" key="2">
    <source>
        <dbReference type="ARBA" id="ARBA00007116"/>
    </source>
</evidence>
<comment type="caution">
    <text evidence="9">The sequence shown here is derived from an EMBL/GenBank/DDBJ whole genome shotgun (WGS) entry which is preliminary data.</text>
</comment>
<gene>
    <name evidence="9" type="ORF">WJX74_000360</name>
</gene>
<sequence>MAYVKVSLSSAYFSRYQVKYKRRRQGKTDYRARLRLCGQDKNKYNTPKYRLCVRFTNSDIVAQVIYATIAGDICICAAYAHELPRYGLSVGLTNWSAGYAVGLLLARRLLTKYNLAELYTGVKEATGEDYEVEEAEEGPRPFTALLDTGLKRTSTGSKVFAVLKGALDGGLSVPHSEKRFVGYNKEDKKLDSEMLRKYILGGHISEYMESMQEDEPEKYEKHFARFIKAGMEPGTMGDMYKKVHAAIRADPSPKQKERKAPGEKKKWKQVPLTYDERKDKLKERLAKTAEGDMEELAGARPLPEAVAL</sequence>
<feature type="domain" description="Large ribosomal subunit protein uL18 C-terminal eukaryotes" evidence="8">
    <location>
        <begin position="238"/>
        <end position="288"/>
    </location>
</feature>
<dbReference type="InterPro" id="IPR005485">
    <property type="entry name" value="Rbsml_uL18_euk_arch"/>
</dbReference>
<dbReference type="GO" id="GO:0009965">
    <property type="term" value="P:leaf morphogenesis"/>
    <property type="evidence" value="ECO:0007669"/>
    <property type="project" value="UniProtKB-ARBA"/>
</dbReference>
<feature type="compositionally biased region" description="Basic and acidic residues" evidence="7">
    <location>
        <begin position="251"/>
        <end position="264"/>
    </location>
</feature>
<keyword evidence="4" id="KW-0963">Cytoplasm</keyword>
<dbReference type="GO" id="GO:0006412">
    <property type="term" value="P:translation"/>
    <property type="evidence" value="ECO:0007669"/>
    <property type="project" value="InterPro"/>
</dbReference>
<keyword evidence="10" id="KW-1185">Reference proteome</keyword>
<dbReference type="PRINTS" id="PR00058">
    <property type="entry name" value="RIBOSOMALL5"/>
</dbReference>
<dbReference type="Gene3D" id="3.30.420.100">
    <property type="match status" value="1"/>
</dbReference>
<keyword evidence="6" id="KW-0687">Ribonucleoprotein</keyword>
<dbReference type="InterPro" id="IPR025607">
    <property type="entry name" value="Ribosomal_uL18_C_euk"/>
</dbReference>
<evidence type="ECO:0000256" key="5">
    <source>
        <dbReference type="ARBA" id="ARBA00022980"/>
    </source>
</evidence>
<dbReference type="GO" id="GO:0022625">
    <property type="term" value="C:cytosolic large ribosomal subunit"/>
    <property type="evidence" value="ECO:0007669"/>
    <property type="project" value="TreeGrafter"/>
</dbReference>
<dbReference type="FunFam" id="3.30.420.100:FF:000002">
    <property type="entry name" value="60S ribosomal protein L5"/>
    <property type="match status" value="1"/>
</dbReference>
<comment type="subunit">
    <text evidence="3">Component of the large ribosomal subunit (LSU).</text>
</comment>
<accession>A0AAW1S1E0</accession>
<evidence type="ECO:0000313" key="9">
    <source>
        <dbReference type="EMBL" id="KAK9839918.1"/>
    </source>
</evidence>
<protein>
    <recommendedName>
        <fullName evidence="8">Large ribosomal subunit protein uL18 C-terminal eukaryotes domain-containing protein</fullName>
    </recommendedName>
</protein>
<evidence type="ECO:0000256" key="1">
    <source>
        <dbReference type="ARBA" id="ARBA00004496"/>
    </source>
</evidence>
<evidence type="ECO:0000313" key="10">
    <source>
        <dbReference type="Proteomes" id="UP001438707"/>
    </source>
</evidence>
<dbReference type="GO" id="GO:0008097">
    <property type="term" value="F:5S rRNA binding"/>
    <property type="evidence" value="ECO:0007669"/>
    <property type="project" value="InterPro"/>
</dbReference>
<evidence type="ECO:0000256" key="4">
    <source>
        <dbReference type="ARBA" id="ARBA00022490"/>
    </source>
</evidence>
<reference evidence="9 10" key="1">
    <citation type="journal article" date="2024" name="Nat. Commun.">
        <title>Phylogenomics reveals the evolutionary origins of lichenization in chlorophyte algae.</title>
        <authorList>
            <person name="Puginier C."/>
            <person name="Libourel C."/>
            <person name="Otte J."/>
            <person name="Skaloud P."/>
            <person name="Haon M."/>
            <person name="Grisel S."/>
            <person name="Petersen M."/>
            <person name="Berrin J.G."/>
            <person name="Delaux P.M."/>
            <person name="Dal Grande F."/>
            <person name="Keller J."/>
        </authorList>
    </citation>
    <scope>NUCLEOTIDE SEQUENCE [LARGE SCALE GENOMIC DNA]</scope>
    <source>
        <strain evidence="9 10">SAG 2145</strain>
    </source>
</reference>
<dbReference type="GO" id="GO:0009955">
    <property type="term" value="P:adaxial/abaxial pattern specification"/>
    <property type="evidence" value="ECO:0007669"/>
    <property type="project" value="UniProtKB-ARBA"/>
</dbReference>
<comment type="subcellular location">
    <subcellularLocation>
        <location evidence="1">Cytoplasm</location>
    </subcellularLocation>
</comment>
<evidence type="ECO:0000256" key="7">
    <source>
        <dbReference type="SAM" id="MobiDB-lite"/>
    </source>
</evidence>
<dbReference type="SUPFAM" id="SSF53137">
    <property type="entry name" value="Translational machinery components"/>
    <property type="match status" value="1"/>
</dbReference>
<dbReference type="GO" id="GO:0003735">
    <property type="term" value="F:structural constituent of ribosome"/>
    <property type="evidence" value="ECO:0007669"/>
    <property type="project" value="InterPro"/>
</dbReference>
<keyword evidence="5" id="KW-0689">Ribosomal protein</keyword>
<dbReference type="CDD" id="cd00432">
    <property type="entry name" value="Ribosomal_L18_L5e"/>
    <property type="match status" value="1"/>
</dbReference>
<dbReference type="InterPro" id="IPR057268">
    <property type="entry name" value="Ribosomal_L18"/>
</dbReference>
<dbReference type="GO" id="GO:0000027">
    <property type="term" value="P:ribosomal large subunit assembly"/>
    <property type="evidence" value="ECO:0007669"/>
    <property type="project" value="TreeGrafter"/>
</dbReference>